<name>A0A938XCQ9_9CLOT</name>
<dbReference type="InterPro" id="IPR001387">
    <property type="entry name" value="Cro/C1-type_HTH"/>
</dbReference>
<dbReference type="SMART" id="SM00530">
    <property type="entry name" value="HTH_XRE"/>
    <property type="match status" value="1"/>
</dbReference>
<feature type="transmembrane region" description="Helical" evidence="2">
    <location>
        <begin position="111"/>
        <end position="140"/>
    </location>
</feature>
<dbReference type="InterPro" id="IPR010982">
    <property type="entry name" value="Lambda_DNA-bd_dom_sf"/>
</dbReference>
<dbReference type="PANTHER" id="PTHR46558">
    <property type="entry name" value="TRACRIPTIONAL REGULATORY PROTEIN-RELATED-RELATED"/>
    <property type="match status" value="1"/>
</dbReference>
<keyword evidence="2" id="KW-0472">Membrane</keyword>
<protein>
    <submittedName>
        <fullName evidence="4">Helix-turn-helix transcriptional regulator</fullName>
    </submittedName>
</protein>
<reference evidence="4" key="2">
    <citation type="journal article" date="2021" name="Sci. Rep.">
        <title>The distribution of antibiotic resistance genes in chicken gut microbiota commensals.</title>
        <authorList>
            <person name="Juricova H."/>
            <person name="Matiasovicova J."/>
            <person name="Kubasova T."/>
            <person name="Cejkova D."/>
            <person name="Rychlik I."/>
        </authorList>
    </citation>
    <scope>NUCLEOTIDE SEQUENCE</scope>
    <source>
        <strain evidence="4">An582</strain>
    </source>
</reference>
<dbReference type="CDD" id="cd00093">
    <property type="entry name" value="HTH_XRE"/>
    <property type="match status" value="1"/>
</dbReference>
<evidence type="ECO:0000259" key="3">
    <source>
        <dbReference type="PROSITE" id="PS50943"/>
    </source>
</evidence>
<dbReference type="SUPFAM" id="SSF47413">
    <property type="entry name" value="lambda repressor-like DNA-binding domains"/>
    <property type="match status" value="1"/>
</dbReference>
<feature type="transmembrane region" description="Helical" evidence="2">
    <location>
        <begin position="80"/>
        <end position="99"/>
    </location>
</feature>
<feature type="transmembrane region" description="Helical" evidence="2">
    <location>
        <begin position="152"/>
        <end position="175"/>
    </location>
</feature>
<evidence type="ECO:0000256" key="2">
    <source>
        <dbReference type="SAM" id="Phobius"/>
    </source>
</evidence>
<dbReference type="Pfam" id="PF01381">
    <property type="entry name" value="HTH_3"/>
    <property type="match status" value="1"/>
</dbReference>
<evidence type="ECO:0000313" key="5">
    <source>
        <dbReference type="Proteomes" id="UP000705508"/>
    </source>
</evidence>
<dbReference type="GO" id="GO:0003677">
    <property type="term" value="F:DNA binding"/>
    <property type="evidence" value="ECO:0007669"/>
    <property type="project" value="UniProtKB-KW"/>
</dbReference>
<dbReference type="Gene3D" id="1.10.260.40">
    <property type="entry name" value="lambda repressor-like DNA-binding domains"/>
    <property type="match status" value="1"/>
</dbReference>
<feature type="transmembrane region" description="Helical" evidence="2">
    <location>
        <begin position="191"/>
        <end position="216"/>
    </location>
</feature>
<dbReference type="PANTHER" id="PTHR46558:SF3">
    <property type="entry name" value="TRANSCRIPTIONAL REGULATOR"/>
    <property type="match status" value="1"/>
</dbReference>
<proteinExistence type="predicted"/>
<dbReference type="AlphaFoldDB" id="A0A938XCQ9"/>
<dbReference type="EMBL" id="JACJKS010000004">
    <property type="protein sequence ID" value="MBM6947777.1"/>
    <property type="molecule type" value="Genomic_DNA"/>
</dbReference>
<dbReference type="Proteomes" id="UP000705508">
    <property type="component" value="Unassembled WGS sequence"/>
</dbReference>
<accession>A0A938XCQ9</accession>
<keyword evidence="2" id="KW-0812">Transmembrane</keyword>
<reference evidence="4" key="1">
    <citation type="submission" date="2020-08" db="EMBL/GenBank/DDBJ databases">
        <authorList>
            <person name="Cejkova D."/>
            <person name="Kubasova T."/>
            <person name="Jahodarova E."/>
            <person name="Rychlik I."/>
        </authorList>
    </citation>
    <scope>NUCLEOTIDE SEQUENCE</scope>
    <source>
        <strain evidence="4">An582</strain>
    </source>
</reference>
<keyword evidence="1" id="KW-0238">DNA-binding</keyword>
<organism evidence="4 5">
    <name type="scientific">Mordavella massiliensis</name>
    <dbReference type="NCBI Taxonomy" id="1871024"/>
    <lineage>
        <taxon>Bacteria</taxon>
        <taxon>Bacillati</taxon>
        <taxon>Bacillota</taxon>
        <taxon>Clostridia</taxon>
        <taxon>Eubacteriales</taxon>
        <taxon>Clostridiaceae</taxon>
        <taxon>Mordavella</taxon>
    </lineage>
</organism>
<gene>
    <name evidence="4" type="ORF">H6A20_03735</name>
</gene>
<keyword evidence="2" id="KW-1133">Transmembrane helix</keyword>
<evidence type="ECO:0000313" key="4">
    <source>
        <dbReference type="EMBL" id="MBM6947777.1"/>
    </source>
</evidence>
<feature type="domain" description="HTH cro/C1-type" evidence="3">
    <location>
        <begin position="8"/>
        <end position="62"/>
    </location>
</feature>
<sequence length="221" mass="24327">MSKISQNIKRQRIQKGLSQEELAQKLFVTRQTVSNYETGKSNPDLDTLTKLSEILETDVETLLYGDTACREKKKFRRDCGLLALAAVLLAGVIFALQHARTMQGITFEISIAAVCLSCIGMPLLLALFGFSGTGLILGLAVRRKAQLPRRVLIRRILAAVLLAFLLWSALFLLWLSGHLPFSWLSAAVGRIYFLTSISTAVKYLVGAAAVAAGCLWRLTEK</sequence>
<evidence type="ECO:0000256" key="1">
    <source>
        <dbReference type="ARBA" id="ARBA00023125"/>
    </source>
</evidence>
<comment type="caution">
    <text evidence="4">The sequence shown here is derived from an EMBL/GenBank/DDBJ whole genome shotgun (WGS) entry which is preliminary data.</text>
</comment>
<dbReference type="PROSITE" id="PS50943">
    <property type="entry name" value="HTH_CROC1"/>
    <property type="match status" value="1"/>
</dbReference>
<dbReference type="RefSeq" id="WP_204905830.1">
    <property type="nucleotide sequence ID" value="NZ_JACJKS010000004.1"/>
</dbReference>